<feature type="non-terminal residue" evidence="1">
    <location>
        <position position="1"/>
    </location>
</feature>
<dbReference type="Proteomes" id="UP000308600">
    <property type="component" value="Unassembled WGS sequence"/>
</dbReference>
<accession>A0ACD3A6H5</accession>
<keyword evidence="2" id="KW-1185">Reference proteome</keyword>
<proteinExistence type="predicted"/>
<evidence type="ECO:0000313" key="1">
    <source>
        <dbReference type="EMBL" id="TFK61330.1"/>
    </source>
</evidence>
<gene>
    <name evidence="1" type="ORF">BDN72DRAFT_778352</name>
</gene>
<reference evidence="1 2" key="1">
    <citation type="journal article" date="2019" name="Nat. Ecol. Evol.">
        <title>Megaphylogeny resolves global patterns of mushroom evolution.</title>
        <authorList>
            <person name="Varga T."/>
            <person name="Krizsan K."/>
            <person name="Foldi C."/>
            <person name="Dima B."/>
            <person name="Sanchez-Garcia M."/>
            <person name="Sanchez-Ramirez S."/>
            <person name="Szollosi G.J."/>
            <person name="Szarkandi J.G."/>
            <person name="Papp V."/>
            <person name="Albert L."/>
            <person name="Andreopoulos W."/>
            <person name="Angelini C."/>
            <person name="Antonin V."/>
            <person name="Barry K.W."/>
            <person name="Bougher N.L."/>
            <person name="Buchanan P."/>
            <person name="Buyck B."/>
            <person name="Bense V."/>
            <person name="Catcheside P."/>
            <person name="Chovatia M."/>
            <person name="Cooper J."/>
            <person name="Damon W."/>
            <person name="Desjardin D."/>
            <person name="Finy P."/>
            <person name="Geml J."/>
            <person name="Haridas S."/>
            <person name="Hughes K."/>
            <person name="Justo A."/>
            <person name="Karasinski D."/>
            <person name="Kautmanova I."/>
            <person name="Kiss B."/>
            <person name="Kocsube S."/>
            <person name="Kotiranta H."/>
            <person name="LaButti K.M."/>
            <person name="Lechner B.E."/>
            <person name="Liimatainen K."/>
            <person name="Lipzen A."/>
            <person name="Lukacs Z."/>
            <person name="Mihaltcheva S."/>
            <person name="Morgado L.N."/>
            <person name="Niskanen T."/>
            <person name="Noordeloos M.E."/>
            <person name="Ohm R.A."/>
            <person name="Ortiz-Santana B."/>
            <person name="Ovrebo C."/>
            <person name="Racz N."/>
            <person name="Riley R."/>
            <person name="Savchenko A."/>
            <person name="Shiryaev A."/>
            <person name="Soop K."/>
            <person name="Spirin V."/>
            <person name="Szebenyi C."/>
            <person name="Tomsovsky M."/>
            <person name="Tulloss R.E."/>
            <person name="Uehling J."/>
            <person name="Grigoriev I.V."/>
            <person name="Vagvolgyi C."/>
            <person name="Papp T."/>
            <person name="Martin F.M."/>
            <person name="Miettinen O."/>
            <person name="Hibbett D.S."/>
            <person name="Nagy L.G."/>
        </authorList>
    </citation>
    <scope>NUCLEOTIDE SEQUENCE [LARGE SCALE GENOMIC DNA]</scope>
    <source>
        <strain evidence="1 2">NL-1719</strain>
    </source>
</reference>
<sequence>TETPNDFIREFLPKRREWLNTYIEREAPPESGGCANCQDVGKWRCLDCLSRPFLCKMCCCTTHKLLPFHRIEVWTGKSFQPAGLWETGVAVNLEHGGAGCPSGFKFESSGVDPQWEEFDDTTLDTGAEKDDLTKAPPYLKGHPVLTVVDVSGIHSLPFRFCRCSNFAKDDIQLLRFGFVAASFINIRTVFTTRVLDDFLLTSRECHTAAFDYFEKLRRITSPAFPLKVKNRYSELLRMSRIWRNMKYWKWHGFGHSDREPGNGELAIFCPACPQPGINLPPSWEKDRDQNPQLYTRSFVVDGNFVANHLKQKRPEDDVWLAAGTGMMTKRGPYEAHLALVGDHEPKQCNVTRALNAKVLQGGKDATGIGATACARHGFFCPTSVVDFQKGERQANIDYSFCRAIRSTNMGGILNCINIYDAMCRSAPNLLKRIAENRCLSKLIPAELTIHKAIGSFHVHSHIKECYQRYGLLYMPGAGLVDGEILETLWSVLNHSSPCTRGATAAHRDEILDDMMNYSNWKKTTIITKTLDLRYSKAIESLQKAEEALESLSGSDQTAHLQEWKAGAELAQQSRHHNVKAMDWFAPKGVKDPHRIQVQLQLSNDSDAKSPRQNIIRVLSEGLHVQESQIALQQFARKLGDRATIKRQVEFRDKRNDLRTKIDSFHLQICALMGLTEDHGHDIGEDIPAEDDEDWSISGSDDEGDDLEEFEDEPTVQLVESLIGPEQDKVLLPSRLGKAKCDKLGIEDLRLVEIELRCGQANEALDNIRLELGKRAFLSAEKKKTPKRYQIRSWSELRSARAVIQRWTRIYRQTRVALIRLGAETTIMSKYQVLLNKHINKSLTLHDTSIPGQSGEHLPWFWGSESGEAIKGSHVVDEFLRVHWLRAQAQRDRAKEEKLLVEREMEWSINYFEHKKVQWLLFEEASTNKPGHCAYACRQQEMWHGLADQAREMLKSMVDRSKKKINVWARKF</sequence>
<evidence type="ECO:0000313" key="2">
    <source>
        <dbReference type="Proteomes" id="UP000308600"/>
    </source>
</evidence>
<protein>
    <submittedName>
        <fullName evidence="1">Uncharacterized protein</fullName>
    </submittedName>
</protein>
<organism evidence="1 2">
    <name type="scientific">Pluteus cervinus</name>
    <dbReference type="NCBI Taxonomy" id="181527"/>
    <lineage>
        <taxon>Eukaryota</taxon>
        <taxon>Fungi</taxon>
        <taxon>Dikarya</taxon>
        <taxon>Basidiomycota</taxon>
        <taxon>Agaricomycotina</taxon>
        <taxon>Agaricomycetes</taxon>
        <taxon>Agaricomycetidae</taxon>
        <taxon>Agaricales</taxon>
        <taxon>Pluteineae</taxon>
        <taxon>Pluteaceae</taxon>
        <taxon>Pluteus</taxon>
    </lineage>
</organism>
<name>A0ACD3A6H5_9AGAR</name>
<dbReference type="EMBL" id="ML208670">
    <property type="protein sequence ID" value="TFK61330.1"/>
    <property type="molecule type" value="Genomic_DNA"/>
</dbReference>